<gene>
    <name evidence="5" type="ORF">ABH943_006070</name>
</gene>
<evidence type="ECO:0000313" key="6">
    <source>
        <dbReference type="Proteomes" id="UP001620514"/>
    </source>
</evidence>
<feature type="region of interest" description="Disordered" evidence="3">
    <location>
        <begin position="1"/>
        <end position="24"/>
    </location>
</feature>
<keyword evidence="1 2" id="KW-0238">DNA-binding</keyword>
<dbReference type="PANTHER" id="PTHR30055:SF226">
    <property type="entry name" value="HTH-TYPE TRANSCRIPTIONAL REGULATOR PKSA"/>
    <property type="match status" value="1"/>
</dbReference>
<dbReference type="SUPFAM" id="SSF48498">
    <property type="entry name" value="Tetracyclin repressor-like, C-terminal domain"/>
    <property type="match status" value="1"/>
</dbReference>
<dbReference type="InterPro" id="IPR050109">
    <property type="entry name" value="HTH-type_TetR-like_transc_reg"/>
</dbReference>
<evidence type="ECO:0000256" key="1">
    <source>
        <dbReference type="ARBA" id="ARBA00023125"/>
    </source>
</evidence>
<feature type="DNA-binding region" description="H-T-H motif" evidence="2">
    <location>
        <begin position="57"/>
        <end position="76"/>
    </location>
</feature>
<dbReference type="Proteomes" id="UP001620514">
    <property type="component" value="Unassembled WGS sequence"/>
</dbReference>
<dbReference type="InterPro" id="IPR009057">
    <property type="entry name" value="Homeodomain-like_sf"/>
</dbReference>
<dbReference type="RefSeq" id="WP_404610981.1">
    <property type="nucleotide sequence ID" value="NZ_JBIYDN010000023.1"/>
</dbReference>
<name>A0ABW8MQS3_9BURK</name>
<dbReference type="Gene3D" id="1.10.357.10">
    <property type="entry name" value="Tetracycline Repressor, domain 2"/>
    <property type="match status" value="1"/>
</dbReference>
<dbReference type="InterPro" id="IPR001647">
    <property type="entry name" value="HTH_TetR"/>
</dbReference>
<dbReference type="Gene3D" id="1.10.10.60">
    <property type="entry name" value="Homeodomain-like"/>
    <property type="match status" value="1"/>
</dbReference>
<protein>
    <submittedName>
        <fullName evidence="5">AcrR family transcriptional regulator</fullName>
    </submittedName>
</protein>
<dbReference type="EMBL" id="JBIYDN010000023">
    <property type="protein sequence ID" value="MFK4446038.1"/>
    <property type="molecule type" value="Genomic_DNA"/>
</dbReference>
<dbReference type="PROSITE" id="PS50977">
    <property type="entry name" value="HTH_TETR_2"/>
    <property type="match status" value="1"/>
</dbReference>
<dbReference type="PRINTS" id="PR00455">
    <property type="entry name" value="HTHTETR"/>
</dbReference>
<evidence type="ECO:0000259" key="4">
    <source>
        <dbReference type="PROSITE" id="PS50977"/>
    </source>
</evidence>
<accession>A0ABW8MQS3</accession>
<evidence type="ECO:0000313" key="5">
    <source>
        <dbReference type="EMBL" id="MFK4446038.1"/>
    </source>
</evidence>
<keyword evidence="6" id="KW-1185">Reference proteome</keyword>
<dbReference type="InterPro" id="IPR036271">
    <property type="entry name" value="Tet_transcr_reg_TetR-rel_C_sf"/>
</dbReference>
<dbReference type="Pfam" id="PF00440">
    <property type="entry name" value="TetR_N"/>
    <property type="match status" value="1"/>
</dbReference>
<proteinExistence type="predicted"/>
<comment type="caution">
    <text evidence="5">The sequence shown here is derived from an EMBL/GenBank/DDBJ whole genome shotgun (WGS) entry which is preliminary data.</text>
</comment>
<feature type="compositionally biased region" description="Polar residues" evidence="3">
    <location>
        <begin position="1"/>
        <end position="11"/>
    </location>
</feature>
<dbReference type="PANTHER" id="PTHR30055">
    <property type="entry name" value="HTH-TYPE TRANSCRIPTIONAL REGULATOR RUTR"/>
    <property type="match status" value="1"/>
</dbReference>
<organism evidence="5 6">
    <name type="scientific">Caballeronia udeis</name>
    <dbReference type="NCBI Taxonomy" id="1232866"/>
    <lineage>
        <taxon>Bacteria</taxon>
        <taxon>Pseudomonadati</taxon>
        <taxon>Pseudomonadota</taxon>
        <taxon>Betaproteobacteria</taxon>
        <taxon>Burkholderiales</taxon>
        <taxon>Burkholderiaceae</taxon>
        <taxon>Caballeronia</taxon>
    </lineage>
</organism>
<evidence type="ECO:0000256" key="2">
    <source>
        <dbReference type="PROSITE-ProRule" id="PRU00335"/>
    </source>
</evidence>
<feature type="domain" description="HTH tetR-type" evidence="4">
    <location>
        <begin position="34"/>
        <end position="94"/>
    </location>
</feature>
<dbReference type="SUPFAM" id="SSF46689">
    <property type="entry name" value="Homeodomain-like"/>
    <property type="match status" value="1"/>
</dbReference>
<sequence length="222" mass="25400">MKIEVSSNKTFNAPARKPRARTVQTNTRDEALVQERRDVLIRAAIKVFIEKGFHEATVRDIGRAADMTQGTIYNYVKSKDDILYLVCDRIVTEYQLKVKQALEETAGTQTQVFAALRTVARIMYEHQDEIVLIYQNSHLLDKRSRNIILARVEEFIAMFESILAKASEQTKIDFGNLNIAANIVTFLPTMIALRRWSLRDRTNPEEVIEALSTFMARGLGFS</sequence>
<evidence type="ECO:0000256" key="3">
    <source>
        <dbReference type="SAM" id="MobiDB-lite"/>
    </source>
</evidence>
<reference evidence="5 6" key="1">
    <citation type="submission" date="2024-11" db="EMBL/GenBank/DDBJ databases">
        <title>Using genomics to understand microbial adaptation to soil warming.</title>
        <authorList>
            <person name="Deangelis K.M. PhD."/>
        </authorList>
    </citation>
    <scope>NUCLEOTIDE SEQUENCE [LARGE SCALE GENOMIC DNA]</scope>
    <source>
        <strain evidence="5 6">GAS97</strain>
    </source>
</reference>